<reference evidence="4" key="1">
    <citation type="submission" date="2011-04" db="EMBL/GenBank/DDBJ databases">
        <title>The complete genome of Treponema brennaborense DSM 12168.</title>
        <authorList>
            <person name="Lucas S."/>
            <person name="Han J."/>
            <person name="Lapidus A."/>
            <person name="Bruce D."/>
            <person name="Goodwin L."/>
            <person name="Pitluck S."/>
            <person name="Peters L."/>
            <person name="Kyrpides N."/>
            <person name="Mavromatis K."/>
            <person name="Ivanova N."/>
            <person name="Mikhailova N."/>
            <person name="Pagani I."/>
            <person name="Teshima H."/>
            <person name="Detter J.C."/>
            <person name="Tapia R."/>
            <person name="Han C."/>
            <person name="Land M."/>
            <person name="Hauser L."/>
            <person name="Markowitz V."/>
            <person name="Cheng J.-F."/>
            <person name="Hugenholtz P."/>
            <person name="Woyke T."/>
            <person name="Wu D."/>
            <person name="Gronow S."/>
            <person name="Wellnitz S."/>
            <person name="Brambilla E."/>
            <person name="Klenk H.-P."/>
            <person name="Eisen J.A."/>
        </authorList>
    </citation>
    <scope>NUCLEOTIDE SEQUENCE [LARGE SCALE GENOMIC DNA]</scope>
    <source>
        <strain evidence="4">DSM 12168 / CIP 105900 / DD5/3</strain>
    </source>
</reference>
<keyword evidence="4" id="KW-1185">Reference proteome</keyword>
<dbReference type="AlphaFoldDB" id="F4LQC2"/>
<feature type="signal peptide" evidence="1">
    <location>
        <begin position="1"/>
        <end position="20"/>
    </location>
</feature>
<dbReference type="HOGENOM" id="CLU_616673_0_0_12"/>
<evidence type="ECO:0000313" key="3">
    <source>
        <dbReference type="EMBL" id="AEE16143.1"/>
    </source>
</evidence>
<feature type="domain" description="DUF1266" evidence="2">
    <location>
        <begin position="84"/>
        <end position="228"/>
    </location>
</feature>
<proteinExistence type="predicted"/>
<dbReference type="SUPFAM" id="SSF48452">
    <property type="entry name" value="TPR-like"/>
    <property type="match status" value="1"/>
</dbReference>
<gene>
    <name evidence="3" type="ordered locus">Trebr_0701</name>
</gene>
<feature type="chain" id="PRO_5003311097" description="DUF1266 domain-containing protein" evidence="1">
    <location>
        <begin position="21"/>
        <end position="444"/>
    </location>
</feature>
<keyword evidence="1" id="KW-0732">Signal</keyword>
<evidence type="ECO:0000256" key="1">
    <source>
        <dbReference type="SAM" id="SignalP"/>
    </source>
</evidence>
<sequence>MRILKQCIITCLLAVLPVFALYAQSEENRISEKKSAWQLLEPDEKAACAFSAPLIAMNGLEICVFNPEAGVFESPRKGLSLKLLNESWSVYSYADLIAQIETLESGGQAGAYRRLKKMLDENRGLSVMEIAEKNCLSTLETIRLFYIHSVASRLGQKGIEAWDKGRELALLRWAVPAGYITEKEAAERAKKITDEILTGYTDFEDFAAHYAFGRGFFGAADNTINSKMKAVCESVERCIREYGMDGLKFASSGTESPILTLSEVKAYTPDNAYFSWYDVHSYLSFRNKEEQDVQIATIDNYIKQYGALAGLFYMKAERYMYFGRYRDAVKIFREYAALVAERTDSESFLRSDWFYLYAVAANKMNLPFEALEALSNLSAEDKRDPKILFYTGYTYSKCIGRSADYEVNEQYAQKALDNYIAAGNAGYELPEHIMKWIQGNSEEM</sequence>
<evidence type="ECO:0000259" key="2">
    <source>
        <dbReference type="Pfam" id="PF06889"/>
    </source>
</evidence>
<dbReference type="EMBL" id="CP002696">
    <property type="protein sequence ID" value="AEE16143.1"/>
    <property type="molecule type" value="Genomic_DNA"/>
</dbReference>
<organism evidence="3 4">
    <name type="scientific">Treponema brennaborense (strain DSM 12168 / CIP 105900 / DD5/3)</name>
    <dbReference type="NCBI Taxonomy" id="906968"/>
    <lineage>
        <taxon>Bacteria</taxon>
        <taxon>Pseudomonadati</taxon>
        <taxon>Spirochaetota</taxon>
        <taxon>Spirochaetia</taxon>
        <taxon>Spirochaetales</taxon>
        <taxon>Treponemataceae</taxon>
        <taxon>Treponema</taxon>
    </lineage>
</organism>
<dbReference type="eggNOG" id="ENOG5030WDH">
    <property type="taxonomic scope" value="Bacteria"/>
</dbReference>
<dbReference type="RefSeq" id="WP_013757862.1">
    <property type="nucleotide sequence ID" value="NC_015500.1"/>
</dbReference>
<dbReference type="InterPro" id="IPR009677">
    <property type="entry name" value="DUF1266"/>
</dbReference>
<dbReference type="STRING" id="906968.Trebr_0701"/>
<protein>
    <recommendedName>
        <fullName evidence="2">DUF1266 domain-containing protein</fullName>
    </recommendedName>
</protein>
<dbReference type="OrthoDB" id="648917at2"/>
<dbReference type="KEGG" id="tbe:Trebr_0701"/>
<dbReference type="Pfam" id="PF06889">
    <property type="entry name" value="DUF1266"/>
    <property type="match status" value="1"/>
</dbReference>
<dbReference type="Proteomes" id="UP000006546">
    <property type="component" value="Chromosome"/>
</dbReference>
<evidence type="ECO:0000313" key="4">
    <source>
        <dbReference type="Proteomes" id="UP000006546"/>
    </source>
</evidence>
<name>F4LQC2_TREBD</name>
<dbReference type="InterPro" id="IPR011990">
    <property type="entry name" value="TPR-like_helical_dom_sf"/>
</dbReference>
<accession>F4LQC2</accession>